<dbReference type="Proteomes" id="UP000236726">
    <property type="component" value="Unassembled WGS sequence"/>
</dbReference>
<keyword evidence="2" id="KW-1185">Reference proteome</keyword>
<protein>
    <submittedName>
        <fullName evidence="1">Uncharacterized protein</fullName>
    </submittedName>
</protein>
<accession>A0A1H5UER2</accession>
<evidence type="ECO:0000313" key="1">
    <source>
        <dbReference type="EMBL" id="SEF72777.1"/>
    </source>
</evidence>
<proteinExistence type="predicted"/>
<dbReference type="EMBL" id="FNUL01000007">
    <property type="protein sequence ID" value="SEF72777.1"/>
    <property type="molecule type" value="Genomic_DNA"/>
</dbReference>
<reference evidence="1 2" key="1">
    <citation type="submission" date="2016-10" db="EMBL/GenBank/DDBJ databases">
        <authorList>
            <person name="de Groot N.N."/>
        </authorList>
    </citation>
    <scope>NUCLEOTIDE SEQUENCE [LARGE SCALE GENOMIC DNA]</scope>
    <source>
        <strain evidence="1 2">D15d</strain>
    </source>
</reference>
<organism evidence="1 2">
    <name type="scientific">Lachnospira multipara</name>
    <dbReference type="NCBI Taxonomy" id="28051"/>
    <lineage>
        <taxon>Bacteria</taxon>
        <taxon>Bacillati</taxon>
        <taxon>Bacillota</taxon>
        <taxon>Clostridia</taxon>
        <taxon>Lachnospirales</taxon>
        <taxon>Lachnospiraceae</taxon>
        <taxon>Lachnospira</taxon>
    </lineage>
</organism>
<name>A0A1H5UER2_9FIRM</name>
<evidence type="ECO:0000313" key="2">
    <source>
        <dbReference type="Proteomes" id="UP000236726"/>
    </source>
</evidence>
<dbReference type="AlphaFoldDB" id="A0A1H5UER2"/>
<gene>
    <name evidence="1" type="ORF">SAMN05216537_10712</name>
</gene>
<sequence>MNGLLGLKFFCAMPSVLHFKTFKALDLDLSKYLGVELEYEIKKAKKEINDNQGIIIKEGNFYLEIETVGYNSDWNTDTIAIAIAVIKRHLDLKIYGEFITASEENEHQEGRPISDEEYDKMIKDLAKKIVGKHI</sequence>
<dbReference type="RefSeq" id="WP_103952702.1">
    <property type="nucleotide sequence ID" value="NZ_FNUL01000007.1"/>
</dbReference>